<dbReference type="PANTHER" id="PTHR40026">
    <property type="entry name" value="PROTEIN VEG"/>
    <property type="match status" value="1"/>
</dbReference>
<dbReference type="OrthoDB" id="5469at2"/>
<protein>
    <submittedName>
        <fullName evidence="1">Veg protein</fullName>
    </submittedName>
</protein>
<dbReference type="Pfam" id="PF06257">
    <property type="entry name" value="VEG"/>
    <property type="match status" value="1"/>
</dbReference>
<proteinExistence type="predicted"/>
<dbReference type="GO" id="GO:0006355">
    <property type="term" value="P:regulation of DNA-templated transcription"/>
    <property type="evidence" value="ECO:0007669"/>
    <property type="project" value="InterPro"/>
</dbReference>
<evidence type="ECO:0000313" key="2">
    <source>
        <dbReference type="Proteomes" id="UP000019681"/>
    </source>
</evidence>
<dbReference type="Proteomes" id="UP000019681">
    <property type="component" value="Unassembled WGS sequence"/>
</dbReference>
<dbReference type="PIRSF" id="PIRSF037257">
    <property type="entry name" value="DUF1021"/>
    <property type="match status" value="1"/>
</dbReference>
<dbReference type="STRING" id="1403537.Q428_00340"/>
<dbReference type="AlphaFoldDB" id="A0A017RYM9"/>
<name>A0A017RYM9_9CLOT</name>
<dbReference type="EMBL" id="AZQP01000001">
    <property type="protein sequence ID" value="EYE89782.1"/>
    <property type="molecule type" value="Genomic_DNA"/>
</dbReference>
<comment type="caution">
    <text evidence="1">The sequence shown here is derived from an EMBL/GenBank/DDBJ whole genome shotgun (WGS) entry which is preliminary data.</text>
</comment>
<dbReference type="PANTHER" id="PTHR40026:SF1">
    <property type="entry name" value="PROTEIN VEG"/>
    <property type="match status" value="1"/>
</dbReference>
<organism evidence="1 2">
    <name type="scientific">Fervidicella metallireducens AeB</name>
    <dbReference type="NCBI Taxonomy" id="1403537"/>
    <lineage>
        <taxon>Bacteria</taxon>
        <taxon>Bacillati</taxon>
        <taxon>Bacillota</taxon>
        <taxon>Clostridia</taxon>
        <taxon>Eubacteriales</taxon>
        <taxon>Clostridiaceae</taxon>
        <taxon>Fervidicella</taxon>
    </lineage>
</organism>
<dbReference type="RefSeq" id="WP_035377119.1">
    <property type="nucleotide sequence ID" value="NZ_AZQP01000001.1"/>
</dbReference>
<dbReference type="InterPro" id="IPR009366">
    <property type="entry name" value="Protein_Veg"/>
</dbReference>
<accession>A0A017RYM9</accession>
<dbReference type="Gene3D" id="2.30.30.100">
    <property type="match status" value="1"/>
</dbReference>
<reference evidence="1 2" key="1">
    <citation type="journal article" date="2014" name="Genome Announc.">
        <title>Draft Genome Sequence of Fervidicella metallireducens Strain AeBT, an Iron-Reducing Thermoanaerobe from the Great Artesian Basin.</title>
        <authorList>
            <person name="Patel B.K."/>
        </authorList>
    </citation>
    <scope>NUCLEOTIDE SEQUENCE [LARGE SCALE GENOMIC DNA]</scope>
    <source>
        <strain evidence="1 2">AeB</strain>
    </source>
</reference>
<sequence length="86" mass="9537">MRGKEVLSAIKNDIEGHIGEKVLLKANSGRRKVVVKEGILEKTYPNIFVVRVEGNDNSSRTISYSYSDILTKTVQLVYKKGNVAIG</sequence>
<keyword evidence="2" id="KW-1185">Reference proteome</keyword>
<evidence type="ECO:0000313" key="1">
    <source>
        <dbReference type="EMBL" id="EYE89782.1"/>
    </source>
</evidence>
<gene>
    <name evidence="1" type="ORF">Q428_00340</name>
</gene>